<dbReference type="EMBL" id="JARACI010000655">
    <property type="protein sequence ID" value="MDD9205785.1"/>
    <property type="molecule type" value="Genomic_DNA"/>
</dbReference>
<dbReference type="PANTHER" id="PTHR33495:SF13">
    <property type="entry name" value="ANTI-SIGMA-F FACTOR ANTAGONIST RSFB"/>
    <property type="match status" value="1"/>
</dbReference>
<evidence type="ECO:0000313" key="3">
    <source>
        <dbReference type="Proteomes" id="UP001165561"/>
    </source>
</evidence>
<organism evidence="2 3">
    <name type="scientific">Georgenia halotolerans</name>
    <dbReference type="NCBI Taxonomy" id="3028317"/>
    <lineage>
        <taxon>Bacteria</taxon>
        <taxon>Bacillati</taxon>
        <taxon>Actinomycetota</taxon>
        <taxon>Actinomycetes</taxon>
        <taxon>Micrococcales</taxon>
        <taxon>Bogoriellaceae</taxon>
        <taxon>Georgenia</taxon>
    </lineage>
</organism>
<dbReference type="InterPro" id="IPR036513">
    <property type="entry name" value="STAS_dom_sf"/>
</dbReference>
<dbReference type="Pfam" id="PF01740">
    <property type="entry name" value="STAS"/>
    <property type="match status" value="1"/>
</dbReference>
<dbReference type="SUPFAM" id="SSF52091">
    <property type="entry name" value="SpoIIaa-like"/>
    <property type="match status" value="1"/>
</dbReference>
<protein>
    <submittedName>
        <fullName evidence="2">STAS domain-containing protein</fullName>
    </submittedName>
</protein>
<feature type="domain" description="STAS" evidence="1">
    <location>
        <begin position="3"/>
        <end position="112"/>
    </location>
</feature>
<reference evidence="2" key="1">
    <citation type="submission" date="2023-02" db="EMBL/GenBank/DDBJ databases">
        <title>Georgenia sp.10Sc9-8, isolated from a soil sample collected from the Taklamakan desert.</title>
        <authorList>
            <person name="Liu S."/>
        </authorList>
    </citation>
    <scope>NUCLEOTIDE SEQUENCE</scope>
    <source>
        <strain evidence="2">10Sc9-8</strain>
    </source>
</reference>
<gene>
    <name evidence="2" type="ORF">PU560_04800</name>
</gene>
<keyword evidence="3" id="KW-1185">Reference proteome</keyword>
<dbReference type="PROSITE" id="PS50801">
    <property type="entry name" value="STAS"/>
    <property type="match status" value="1"/>
</dbReference>
<dbReference type="CDD" id="cd07043">
    <property type="entry name" value="STAS_anti-anti-sigma_factors"/>
    <property type="match status" value="1"/>
</dbReference>
<dbReference type="PANTHER" id="PTHR33495">
    <property type="entry name" value="ANTI-SIGMA FACTOR ANTAGONIST TM_1081-RELATED-RELATED"/>
    <property type="match status" value="1"/>
</dbReference>
<dbReference type="Gene3D" id="3.30.750.24">
    <property type="entry name" value="STAS domain"/>
    <property type="match status" value="1"/>
</dbReference>
<dbReference type="Proteomes" id="UP001165561">
    <property type="component" value="Unassembled WGS sequence"/>
</dbReference>
<sequence length="120" mass="12669">MDLRISDEQQRGVPVLVPEGEVDRGTASVLSDHLGRLVGHLPTALVVDLSRLRFMDSTGVHVIVEADQVVHGYGGRLGVVAGTGHVRDVFVLAGAPLSVPLHRTREAAVSAVLGHRLTVG</sequence>
<name>A0ABT5TUQ7_9MICO</name>
<evidence type="ECO:0000313" key="2">
    <source>
        <dbReference type="EMBL" id="MDD9205785.1"/>
    </source>
</evidence>
<comment type="caution">
    <text evidence="2">The sequence shown here is derived from an EMBL/GenBank/DDBJ whole genome shotgun (WGS) entry which is preliminary data.</text>
</comment>
<accession>A0ABT5TUQ7</accession>
<dbReference type="InterPro" id="IPR002645">
    <property type="entry name" value="STAS_dom"/>
</dbReference>
<evidence type="ECO:0000259" key="1">
    <source>
        <dbReference type="PROSITE" id="PS50801"/>
    </source>
</evidence>
<proteinExistence type="predicted"/>